<keyword evidence="1" id="KW-0677">Repeat</keyword>
<dbReference type="SUPFAM" id="SSF48452">
    <property type="entry name" value="TPR-like"/>
    <property type="match status" value="1"/>
</dbReference>
<comment type="caution">
    <text evidence="3">The sequence shown here is derived from an EMBL/GenBank/DDBJ whole genome shotgun (WGS) entry which is preliminary data.</text>
</comment>
<dbReference type="GO" id="GO:0072380">
    <property type="term" value="C:TRC complex"/>
    <property type="evidence" value="ECO:0007669"/>
    <property type="project" value="TreeGrafter"/>
</dbReference>
<dbReference type="AlphaFoldDB" id="A0A2U4EY19"/>
<dbReference type="EMBL" id="ALNZ01000006">
    <property type="protein sequence ID" value="EKV58265.1"/>
    <property type="molecule type" value="Genomic_DNA"/>
</dbReference>
<organism evidence="3 4">
    <name type="scientific">Brachyspira hampsonii 30446</name>
    <dbReference type="NCBI Taxonomy" id="1289135"/>
    <lineage>
        <taxon>Bacteria</taxon>
        <taxon>Pseudomonadati</taxon>
        <taxon>Spirochaetota</taxon>
        <taxon>Spirochaetia</taxon>
        <taxon>Brachyspirales</taxon>
        <taxon>Brachyspiraceae</taxon>
        <taxon>Brachyspira</taxon>
    </lineage>
</organism>
<proteinExistence type="predicted"/>
<dbReference type="Gene3D" id="1.25.40.10">
    <property type="entry name" value="Tetratricopeptide repeat domain"/>
    <property type="match status" value="1"/>
</dbReference>
<dbReference type="PANTHER" id="PTHR45831">
    <property type="entry name" value="LD24721P"/>
    <property type="match status" value="1"/>
</dbReference>
<gene>
    <name evidence="3" type="ORF">A966_00735</name>
</gene>
<protein>
    <submittedName>
        <fullName evidence="3">Uncharacterized protein</fullName>
    </submittedName>
</protein>
<evidence type="ECO:0000313" key="4">
    <source>
        <dbReference type="Proteomes" id="UP000011663"/>
    </source>
</evidence>
<keyword evidence="2" id="KW-0802">TPR repeat</keyword>
<reference evidence="3 4" key="1">
    <citation type="submission" date="2012-07" db="EMBL/GenBank/DDBJ databases">
        <title>Genome sequence of Brachyspira sp. 30446, isolated from a pig with mucohaemorrhagic colitis.</title>
        <authorList>
            <person name="Rubin J.E."/>
            <person name="Fernando C."/>
            <person name="Harding J.C.S."/>
            <person name="Hill J.E."/>
        </authorList>
    </citation>
    <scope>NUCLEOTIDE SEQUENCE [LARGE SCALE GENOMIC DNA]</scope>
    <source>
        <strain evidence="3 4">30446</strain>
    </source>
</reference>
<dbReference type="Pfam" id="PF13414">
    <property type="entry name" value="TPR_11"/>
    <property type="match status" value="1"/>
</dbReference>
<dbReference type="PANTHER" id="PTHR45831:SF2">
    <property type="entry name" value="LD24721P"/>
    <property type="match status" value="1"/>
</dbReference>
<dbReference type="InterPro" id="IPR047150">
    <property type="entry name" value="SGT"/>
</dbReference>
<sequence>MKQYEEAIKDYNRVIELDNNNLLAYFNRGNTKLKLKQYEWAIEDACKCIEIDKNYIDAYNQIGKYRKIY</sequence>
<name>A0A2U4EY19_9SPIR</name>
<accession>A0A2U4EY19</accession>
<evidence type="ECO:0000256" key="2">
    <source>
        <dbReference type="ARBA" id="ARBA00022803"/>
    </source>
</evidence>
<dbReference type="InterPro" id="IPR011990">
    <property type="entry name" value="TPR-like_helical_dom_sf"/>
</dbReference>
<dbReference type="InterPro" id="IPR019734">
    <property type="entry name" value="TPR_rpt"/>
</dbReference>
<dbReference type="SMART" id="SM00028">
    <property type="entry name" value="TPR"/>
    <property type="match status" value="2"/>
</dbReference>
<evidence type="ECO:0000313" key="3">
    <source>
        <dbReference type="EMBL" id="EKV58265.1"/>
    </source>
</evidence>
<dbReference type="GO" id="GO:0060090">
    <property type="term" value="F:molecular adaptor activity"/>
    <property type="evidence" value="ECO:0007669"/>
    <property type="project" value="TreeGrafter"/>
</dbReference>
<dbReference type="OrthoDB" id="307146at2"/>
<dbReference type="STRING" id="1289135.A966_00735"/>
<evidence type="ECO:0000256" key="1">
    <source>
        <dbReference type="ARBA" id="ARBA00022737"/>
    </source>
</evidence>
<dbReference type="GO" id="GO:0016020">
    <property type="term" value="C:membrane"/>
    <property type="evidence" value="ECO:0007669"/>
    <property type="project" value="TreeGrafter"/>
</dbReference>
<dbReference type="GO" id="GO:0006620">
    <property type="term" value="P:post-translational protein targeting to endoplasmic reticulum membrane"/>
    <property type="evidence" value="ECO:0007669"/>
    <property type="project" value="TreeGrafter"/>
</dbReference>
<dbReference type="Proteomes" id="UP000011663">
    <property type="component" value="Unassembled WGS sequence"/>
</dbReference>